<keyword evidence="1" id="KW-0285">Flavoprotein</keyword>
<dbReference type="SUPFAM" id="SSF55785">
    <property type="entry name" value="PYP-like sensor domain (PAS domain)"/>
    <property type="match status" value="3"/>
</dbReference>
<proteinExistence type="predicted"/>
<dbReference type="NCBIfam" id="TIGR00229">
    <property type="entry name" value="sensory_box"/>
    <property type="match status" value="1"/>
</dbReference>
<evidence type="ECO:0000313" key="8">
    <source>
        <dbReference type="Proteomes" id="UP000308730"/>
    </source>
</evidence>
<dbReference type="EMBL" id="SGPM01000293">
    <property type="protein sequence ID" value="THH26956.1"/>
    <property type="molecule type" value="Genomic_DNA"/>
</dbReference>
<reference evidence="7 8" key="1">
    <citation type="submission" date="2019-02" db="EMBL/GenBank/DDBJ databases">
        <title>Genome sequencing of the rare red list fungi Antrodiella citrinella (Flaviporus citrinellus).</title>
        <authorList>
            <person name="Buettner E."/>
            <person name="Kellner H."/>
        </authorList>
    </citation>
    <scope>NUCLEOTIDE SEQUENCE [LARGE SCALE GENOMIC DNA]</scope>
    <source>
        <strain evidence="7 8">DSM 108506</strain>
    </source>
</reference>
<sequence length="728" mass="79760">MSSSFASCYLYILRIVLFLTDLSLLASSPVDTSSMQNGTLPPFFDAPPLQYHKPQYDVQKPPRVYHSVVSAPPPAFAFAVPPPPPDSSGDLSTAHIPTALTLSRTVPSALGLPVYSSSGFDLLSVLARVATRPNPKIVLGPVDTSCSFVVTDKRRFDNPIVYVSPAFCKLTGYSEQEISGTNCRFLQAPHGKVQKGEQRKYTSPEAVNHLRAALAANKECQTSMINYRKGGAAFINLVTVIPIPGGVHNTPQEADDYVYHVGFQIDLTEQPNAILNKLRDGTYIVNYSMQNTIPPAVQQPNTGAVVTRDWRSNASAMSGTSKELRTLLTDPAFVKSMPFNVHSTTLASPDKSGDPYDGNKLLNLLLLEATPDFVHVVSLKGAFLYVAPTVKRVLGWEPEELVGRSVTEFCHPADIVPLMRELKESSASSHVSNMTIGQATSMSPPATTELAGNPKVVDLLFRMQAKPVSQNWNYVWLECRGRMHIEPGKGRKAIILSGRVRAMPSLTWDDIPRSVLTGKETDDVWALLSTSGTCLFVGTTVRAVLGWGAGEVIGKPIEDLLPHAEPREQLRCALTSQTSGRREVECGMCRKDGSIVRVRMVVFVGEDEEAHTVVPGSAKHPQTPPKPLICLIRLVPSPYAGYAHTPQLARGATPMSVFEELDPTKSTSWQYELQQLKYANQRLQEEVRELEGRGETTPSDDAGEGDEEGDRRRRMSTKRRWDVAEAGV</sequence>
<evidence type="ECO:0000256" key="5">
    <source>
        <dbReference type="SAM" id="SignalP"/>
    </source>
</evidence>
<keyword evidence="2" id="KW-0288">FMN</keyword>
<keyword evidence="3" id="KW-0157">Chromophore</keyword>
<dbReference type="InterPro" id="IPR000014">
    <property type="entry name" value="PAS"/>
</dbReference>
<dbReference type="InterPro" id="IPR013767">
    <property type="entry name" value="PAS_fold"/>
</dbReference>
<feature type="region of interest" description="Disordered" evidence="4">
    <location>
        <begin position="686"/>
        <end position="728"/>
    </location>
</feature>
<dbReference type="PANTHER" id="PTHR47429:SF7">
    <property type="entry name" value="GATA-FACTOR"/>
    <property type="match status" value="1"/>
</dbReference>
<dbReference type="InterPro" id="IPR035965">
    <property type="entry name" value="PAS-like_dom_sf"/>
</dbReference>
<accession>A0A4S4MM23</accession>
<feature type="domain" description="PAS" evidence="6">
    <location>
        <begin position="157"/>
        <end position="182"/>
    </location>
</feature>
<evidence type="ECO:0000256" key="4">
    <source>
        <dbReference type="SAM" id="MobiDB-lite"/>
    </source>
</evidence>
<dbReference type="PANTHER" id="PTHR47429">
    <property type="entry name" value="PROTEIN TWIN LOV 1"/>
    <property type="match status" value="1"/>
</dbReference>
<keyword evidence="8" id="KW-1185">Reference proteome</keyword>
<dbReference type="Pfam" id="PF00989">
    <property type="entry name" value="PAS"/>
    <property type="match status" value="2"/>
</dbReference>
<evidence type="ECO:0000256" key="1">
    <source>
        <dbReference type="ARBA" id="ARBA00022630"/>
    </source>
</evidence>
<dbReference type="GO" id="GO:0006355">
    <property type="term" value="P:regulation of DNA-templated transcription"/>
    <property type="evidence" value="ECO:0007669"/>
    <property type="project" value="InterPro"/>
</dbReference>
<dbReference type="SMART" id="SM00091">
    <property type="entry name" value="PAS"/>
    <property type="match status" value="3"/>
</dbReference>
<evidence type="ECO:0000259" key="6">
    <source>
        <dbReference type="PROSITE" id="PS50112"/>
    </source>
</evidence>
<feature type="domain" description="PAS" evidence="6">
    <location>
        <begin position="366"/>
        <end position="429"/>
    </location>
</feature>
<gene>
    <name evidence="7" type="ORF">EUX98_g7230</name>
</gene>
<comment type="caution">
    <text evidence="7">The sequence shown here is derived from an EMBL/GenBank/DDBJ whole genome shotgun (WGS) entry which is preliminary data.</text>
</comment>
<dbReference type="Pfam" id="PF13426">
    <property type="entry name" value="PAS_9"/>
    <property type="match status" value="1"/>
</dbReference>
<feature type="chain" id="PRO_5020265014" description="PAS domain-containing protein" evidence="5">
    <location>
        <begin position="28"/>
        <end position="728"/>
    </location>
</feature>
<dbReference type="Proteomes" id="UP000308730">
    <property type="component" value="Unassembled WGS sequence"/>
</dbReference>
<feature type="signal peptide" evidence="5">
    <location>
        <begin position="1"/>
        <end position="27"/>
    </location>
</feature>
<protein>
    <recommendedName>
        <fullName evidence="6">PAS domain-containing protein</fullName>
    </recommendedName>
</protein>
<name>A0A4S4MM23_9APHY</name>
<organism evidence="7 8">
    <name type="scientific">Antrodiella citrinella</name>
    <dbReference type="NCBI Taxonomy" id="2447956"/>
    <lineage>
        <taxon>Eukaryota</taxon>
        <taxon>Fungi</taxon>
        <taxon>Dikarya</taxon>
        <taxon>Basidiomycota</taxon>
        <taxon>Agaricomycotina</taxon>
        <taxon>Agaricomycetes</taxon>
        <taxon>Polyporales</taxon>
        <taxon>Steccherinaceae</taxon>
        <taxon>Antrodiella</taxon>
    </lineage>
</organism>
<evidence type="ECO:0000256" key="3">
    <source>
        <dbReference type="ARBA" id="ARBA00022991"/>
    </source>
</evidence>
<dbReference type="GO" id="GO:0005634">
    <property type="term" value="C:nucleus"/>
    <property type="evidence" value="ECO:0007669"/>
    <property type="project" value="TreeGrafter"/>
</dbReference>
<dbReference type="Gene3D" id="3.30.450.20">
    <property type="entry name" value="PAS domain"/>
    <property type="match status" value="3"/>
</dbReference>
<dbReference type="AlphaFoldDB" id="A0A4S4MM23"/>
<feature type="compositionally biased region" description="Basic and acidic residues" evidence="4">
    <location>
        <begin position="719"/>
        <end position="728"/>
    </location>
</feature>
<dbReference type="OrthoDB" id="447251at2759"/>
<dbReference type="CDD" id="cd00130">
    <property type="entry name" value="PAS"/>
    <property type="match status" value="3"/>
</dbReference>
<keyword evidence="5" id="KW-0732">Signal</keyword>
<evidence type="ECO:0000256" key="2">
    <source>
        <dbReference type="ARBA" id="ARBA00022643"/>
    </source>
</evidence>
<dbReference type="PROSITE" id="PS50112">
    <property type="entry name" value="PAS"/>
    <property type="match status" value="2"/>
</dbReference>
<evidence type="ECO:0000313" key="7">
    <source>
        <dbReference type="EMBL" id="THH26956.1"/>
    </source>
</evidence>